<dbReference type="SUPFAM" id="SSF52833">
    <property type="entry name" value="Thioredoxin-like"/>
    <property type="match status" value="1"/>
</dbReference>
<dbReference type="Proteomes" id="UP001156441">
    <property type="component" value="Unassembled WGS sequence"/>
</dbReference>
<dbReference type="EMBL" id="JAFFZE010000015">
    <property type="protein sequence ID" value="MCT2585262.1"/>
    <property type="molecule type" value="Genomic_DNA"/>
</dbReference>
<gene>
    <name evidence="1" type="ORF">JT362_19275</name>
</gene>
<reference evidence="1 2" key="1">
    <citation type="submission" date="2021-02" db="EMBL/GenBank/DDBJ databases">
        <title>Actinophytocola xerophila sp. nov., isolated from soil of cotton cropping field.</title>
        <authorList>
            <person name="Huang R."/>
            <person name="Chen X."/>
            <person name="Ge X."/>
            <person name="Liu W."/>
        </authorList>
    </citation>
    <scope>NUCLEOTIDE SEQUENCE [LARGE SCALE GENOMIC DNA]</scope>
    <source>
        <strain evidence="1 2">S1-96</strain>
    </source>
</reference>
<evidence type="ECO:0000313" key="2">
    <source>
        <dbReference type="Proteomes" id="UP001156441"/>
    </source>
</evidence>
<name>A0ABT2JBM0_9PSEU</name>
<protein>
    <submittedName>
        <fullName evidence="1">NrdH-redoxin</fullName>
    </submittedName>
</protein>
<sequence>MTGTGRVQLYGADWCDDTRGAITWMNRHHVPFTGHDTTDDEVRAAAVELAGGRTDIPVVVTPDGTVLVEPTVAELAGALAGLRPRRTARSRCR</sequence>
<proteinExistence type="predicted"/>
<dbReference type="InterPro" id="IPR036249">
    <property type="entry name" value="Thioredoxin-like_sf"/>
</dbReference>
<accession>A0ABT2JBM0</accession>
<comment type="caution">
    <text evidence="1">The sequence shown here is derived from an EMBL/GenBank/DDBJ whole genome shotgun (WGS) entry which is preliminary data.</text>
</comment>
<organism evidence="1 2">
    <name type="scientific">Actinophytocola gossypii</name>
    <dbReference type="NCBI Taxonomy" id="2812003"/>
    <lineage>
        <taxon>Bacteria</taxon>
        <taxon>Bacillati</taxon>
        <taxon>Actinomycetota</taxon>
        <taxon>Actinomycetes</taxon>
        <taxon>Pseudonocardiales</taxon>
        <taxon>Pseudonocardiaceae</taxon>
    </lineage>
</organism>
<evidence type="ECO:0000313" key="1">
    <source>
        <dbReference type="EMBL" id="MCT2585262.1"/>
    </source>
</evidence>
<keyword evidence="2" id="KW-1185">Reference proteome</keyword>
<dbReference type="Gene3D" id="3.40.30.10">
    <property type="entry name" value="Glutaredoxin"/>
    <property type="match status" value="1"/>
</dbReference>